<evidence type="ECO:0000259" key="1">
    <source>
        <dbReference type="Pfam" id="PF24506"/>
    </source>
</evidence>
<feature type="domain" description="KNTC1 N-terminal" evidence="1">
    <location>
        <begin position="52"/>
        <end position="382"/>
    </location>
</feature>
<feature type="non-terminal residue" evidence="2">
    <location>
        <position position="438"/>
    </location>
</feature>
<dbReference type="GO" id="GO:1903394">
    <property type="term" value="P:protein localization to kinetochore involved in kinetochore assembly"/>
    <property type="evidence" value="ECO:0007669"/>
    <property type="project" value="TreeGrafter"/>
</dbReference>
<dbReference type="EMBL" id="RQTK01000505">
    <property type="protein sequence ID" value="RUS78509.1"/>
    <property type="molecule type" value="Genomic_DNA"/>
</dbReference>
<protein>
    <recommendedName>
        <fullName evidence="1">KNTC1 N-terminal domain-containing protein</fullName>
    </recommendedName>
</protein>
<dbReference type="InterPro" id="IPR036322">
    <property type="entry name" value="WD40_repeat_dom_sf"/>
</dbReference>
<name>A0A433TAA6_ELYCH</name>
<dbReference type="STRING" id="188477.A0A433TAA6"/>
<keyword evidence="3" id="KW-1185">Reference proteome</keyword>
<dbReference type="PANTHER" id="PTHR15688">
    <property type="entry name" value="KINETOCHORE-ASSOCIATED PROTEIN 1"/>
    <property type="match status" value="1"/>
</dbReference>
<dbReference type="GO" id="GO:0007094">
    <property type="term" value="P:mitotic spindle assembly checkpoint signaling"/>
    <property type="evidence" value="ECO:0007669"/>
    <property type="project" value="TreeGrafter"/>
</dbReference>
<dbReference type="AlphaFoldDB" id="A0A433TAA6"/>
<dbReference type="GO" id="GO:0031267">
    <property type="term" value="F:small GTPase binding"/>
    <property type="evidence" value="ECO:0007669"/>
    <property type="project" value="TreeGrafter"/>
</dbReference>
<dbReference type="GO" id="GO:0005828">
    <property type="term" value="C:kinetochore microtubule"/>
    <property type="evidence" value="ECO:0007669"/>
    <property type="project" value="TreeGrafter"/>
</dbReference>
<dbReference type="SUPFAM" id="SSF50978">
    <property type="entry name" value="WD40 repeat-like"/>
    <property type="match status" value="1"/>
</dbReference>
<evidence type="ECO:0000313" key="3">
    <source>
        <dbReference type="Proteomes" id="UP000271974"/>
    </source>
</evidence>
<dbReference type="OrthoDB" id="6071496at2759"/>
<sequence>MLLAYCINSQFFLPPTVTSSSNMEFEQIGMWHVSTSDTTAYTSYKEQQETVLLKLISETVIQDVRVLSSAVGTFNAVAIDNQLILLWEQRVSCAVFKSIIDDFALLEDGYVVVAERNGLISLGTMHGDQFTVTQANRLCQASTEGQTYCRVLFQKEQPHTDEDHQRSKVKVLAMTSASELIVCSNVSLQDGDIDLSEIEIQRLNTPQGLVLDMAVKEDMIIAVGVDCFWVASEVEGELVLEACLYDIALEASFSEKATVKMTKVQCYPDAPFFITMDASGQFYLWDCLTLTAVHTWQICGALDFKLIVDQESFSSLQKLQLLVLKDSEIQTVTLPSLTPKLTYKLTDTPASLTRCPITQDDMLVAEKKIVEDYVDMETHVSVRLYTESNPQKRLMRLLSRHRFEEAEALAKLYGLKYELDPSIIQSLMYEQKDTYEEM</sequence>
<dbReference type="InterPro" id="IPR055402">
    <property type="entry name" value="KNTC1_N"/>
</dbReference>
<dbReference type="Proteomes" id="UP000271974">
    <property type="component" value="Unassembled WGS sequence"/>
</dbReference>
<gene>
    <name evidence="2" type="ORF">EGW08_013721</name>
</gene>
<accession>A0A433TAA6</accession>
<dbReference type="GO" id="GO:0005737">
    <property type="term" value="C:cytoplasm"/>
    <property type="evidence" value="ECO:0007669"/>
    <property type="project" value="TreeGrafter"/>
</dbReference>
<dbReference type="Pfam" id="PF24506">
    <property type="entry name" value="KNTC1_N"/>
    <property type="match status" value="1"/>
</dbReference>
<reference evidence="2 3" key="1">
    <citation type="submission" date="2019-01" db="EMBL/GenBank/DDBJ databases">
        <title>A draft genome assembly of the solar-powered sea slug Elysia chlorotica.</title>
        <authorList>
            <person name="Cai H."/>
            <person name="Li Q."/>
            <person name="Fang X."/>
            <person name="Li J."/>
            <person name="Curtis N.E."/>
            <person name="Altenburger A."/>
            <person name="Shibata T."/>
            <person name="Feng M."/>
            <person name="Maeda T."/>
            <person name="Schwartz J.A."/>
            <person name="Shigenobu S."/>
            <person name="Lundholm N."/>
            <person name="Nishiyama T."/>
            <person name="Yang H."/>
            <person name="Hasebe M."/>
            <person name="Li S."/>
            <person name="Pierce S.K."/>
            <person name="Wang J."/>
        </authorList>
    </citation>
    <scope>NUCLEOTIDE SEQUENCE [LARGE SCALE GENOMIC DNA]</scope>
    <source>
        <strain evidence="2">EC2010</strain>
        <tissue evidence="2">Whole organism of an adult</tissue>
    </source>
</reference>
<dbReference type="GO" id="GO:1990423">
    <property type="term" value="C:RZZ complex"/>
    <property type="evidence" value="ECO:0007669"/>
    <property type="project" value="TreeGrafter"/>
</dbReference>
<dbReference type="GO" id="GO:0000070">
    <property type="term" value="P:mitotic sister chromatid segregation"/>
    <property type="evidence" value="ECO:0007669"/>
    <property type="project" value="TreeGrafter"/>
</dbReference>
<dbReference type="PANTHER" id="PTHR15688:SF1">
    <property type="entry name" value="KINETOCHORE-ASSOCIATED PROTEIN 1"/>
    <property type="match status" value="1"/>
</dbReference>
<proteinExistence type="predicted"/>
<evidence type="ECO:0000313" key="2">
    <source>
        <dbReference type="EMBL" id="RUS78509.1"/>
    </source>
</evidence>
<dbReference type="InterPro" id="IPR052802">
    <property type="entry name" value="KNTC1"/>
</dbReference>
<organism evidence="2 3">
    <name type="scientific">Elysia chlorotica</name>
    <name type="common">Eastern emerald elysia</name>
    <name type="synonym">Sea slug</name>
    <dbReference type="NCBI Taxonomy" id="188477"/>
    <lineage>
        <taxon>Eukaryota</taxon>
        <taxon>Metazoa</taxon>
        <taxon>Spiralia</taxon>
        <taxon>Lophotrochozoa</taxon>
        <taxon>Mollusca</taxon>
        <taxon>Gastropoda</taxon>
        <taxon>Heterobranchia</taxon>
        <taxon>Euthyneura</taxon>
        <taxon>Panpulmonata</taxon>
        <taxon>Sacoglossa</taxon>
        <taxon>Placobranchoidea</taxon>
        <taxon>Plakobranchidae</taxon>
        <taxon>Elysia</taxon>
    </lineage>
</organism>
<comment type="caution">
    <text evidence="2">The sequence shown here is derived from an EMBL/GenBank/DDBJ whole genome shotgun (WGS) entry which is preliminary data.</text>
</comment>